<comment type="function">
    <text evidence="1">Could be involved in insertion of integral membrane proteins into the membrane.</text>
</comment>
<dbReference type="EMBL" id="CP023344">
    <property type="protein sequence ID" value="ATC63781.1"/>
    <property type="molecule type" value="Genomic_DNA"/>
</dbReference>
<dbReference type="Proteomes" id="UP000217265">
    <property type="component" value="Chromosome"/>
</dbReference>
<dbReference type="SMART" id="SM01234">
    <property type="entry name" value="Haemolytic"/>
    <property type="match status" value="1"/>
</dbReference>
<dbReference type="PANTHER" id="PTHR33383">
    <property type="entry name" value="MEMBRANE PROTEIN INSERTION EFFICIENCY FACTOR-RELATED"/>
    <property type="match status" value="1"/>
</dbReference>
<keyword evidence="3" id="KW-1185">Reference proteome</keyword>
<dbReference type="HAMAP" id="MF_00386">
    <property type="entry name" value="UPF0161_YidD"/>
    <property type="match status" value="1"/>
</dbReference>
<gene>
    <name evidence="2" type="ORF">CMV30_07345</name>
</gene>
<evidence type="ECO:0000313" key="3">
    <source>
        <dbReference type="Proteomes" id="UP000217265"/>
    </source>
</evidence>
<proteinExistence type="inferred from homology"/>
<dbReference type="GO" id="GO:0005886">
    <property type="term" value="C:plasma membrane"/>
    <property type="evidence" value="ECO:0007669"/>
    <property type="project" value="UniProtKB-SubCell"/>
</dbReference>
<dbReference type="Pfam" id="PF01809">
    <property type="entry name" value="YidD"/>
    <property type="match status" value="1"/>
</dbReference>
<dbReference type="InterPro" id="IPR002696">
    <property type="entry name" value="Membr_insert_effic_factor_YidD"/>
</dbReference>
<sequence>MTAPAKTSRANADSWSARFAAGLVSLPRRGLLALITIYQRTLSPVLPAVFGPACGCRFYPTCSRYAAKAVTAHGALRGAWLAAVRLLKCTPLHPGGLDPVPPPSSRKVASRRPACVRVVA</sequence>
<protein>
    <recommendedName>
        <fullName evidence="1">Putative membrane protein insertion efficiency factor</fullName>
    </recommendedName>
</protein>
<keyword evidence="1" id="KW-1003">Cell membrane</keyword>
<keyword evidence="1" id="KW-0472">Membrane</keyword>
<dbReference type="KEGG" id="vbh:CMV30_07345"/>
<evidence type="ECO:0000313" key="2">
    <source>
        <dbReference type="EMBL" id="ATC63781.1"/>
    </source>
</evidence>
<dbReference type="NCBIfam" id="TIGR00278">
    <property type="entry name" value="membrane protein insertion efficiency factor YidD"/>
    <property type="match status" value="1"/>
</dbReference>
<accession>A0A290QHF6</accession>
<comment type="similarity">
    <text evidence="1">Belongs to the UPF0161 family.</text>
</comment>
<dbReference type="OrthoDB" id="9801753at2"/>
<dbReference type="AlphaFoldDB" id="A0A290QHF6"/>
<evidence type="ECO:0000256" key="1">
    <source>
        <dbReference type="HAMAP-Rule" id="MF_00386"/>
    </source>
</evidence>
<comment type="subcellular location">
    <subcellularLocation>
        <location evidence="1">Cell membrane</location>
        <topology evidence="1">Peripheral membrane protein</topology>
        <orientation evidence="1">Cytoplasmic side</orientation>
    </subcellularLocation>
</comment>
<name>A0A290QHF6_9BACT</name>
<dbReference type="PANTHER" id="PTHR33383:SF1">
    <property type="entry name" value="MEMBRANE PROTEIN INSERTION EFFICIENCY FACTOR-RELATED"/>
    <property type="match status" value="1"/>
</dbReference>
<reference evidence="2 3" key="1">
    <citation type="submission" date="2017-09" db="EMBL/GenBank/DDBJ databases">
        <title>Complete genome sequence of Verrucomicrobial strain HZ-65, isolated from freshwater.</title>
        <authorList>
            <person name="Choi A."/>
        </authorList>
    </citation>
    <scope>NUCLEOTIDE SEQUENCE [LARGE SCALE GENOMIC DNA]</scope>
    <source>
        <strain evidence="2 3">HZ-65</strain>
    </source>
</reference>
<organism evidence="2 3">
    <name type="scientific">Nibricoccus aquaticus</name>
    <dbReference type="NCBI Taxonomy" id="2576891"/>
    <lineage>
        <taxon>Bacteria</taxon>
        <taxon>Pseudomonadati</taxon>
        <taxon>Verrucomicrobiota</taxon>
        <taxon>Opitutia</taxon>
        <taxon>Opitutales</taxon>
        <taxon>Opitutaceae</taxon>
        <taxon>Nibricoccus</taxon>
    </lineage>
</organism>
<dbReference type="RefSeq" id="WP_096055413.1">
    <property type="nucleotide sequence ID" value="NZ_CP023344.1"/>
</dbReference>